<dbReference type="EMBL" id="CAAALY010018035">
    <property type="protein sequence ID" value="VEL13520.1"/>
    <property type="molecule type" value="Genomic_DNA"/>
</dbReference>
<keyword evidence="2" id="KW-1185">Reference proteome</keyword>
<protein>
    <submittedName>
        <fullName evidence="1">Uncharacterized protein</fullName>
    </submittedName>
</protein>
<reference evidence="1" key="1">
    <citation type="submission" date="2018-11" db="EMBL/GenBank/DDBJ databases">
        <authorList>
            <consortium name="Pathogen Informatics"/>
        </authorList>
    </citation>
    <scope>NUCLEOTIDE SEQUENCE</scope>
</reference>
<dbReference type="AlphaFoldDB" id="A0A448WJU6"/>
<sequence>MRVWPQMNPGREKAFGSVVEVEKKRVGRQSEIDAGLKRKAAILLHFIFCLRFLQGLAVDLLKPPDGYMLLGLRFRFHCRPCCLDTWTNIQAFVWQSFNDAKYS</sequence>
<gene>
    <name evidence="1" type="ORF">PXEA_LOCUS6960</name>
</gene>
<proteinExistence type="predicted"/>
<evidence type="ECO:0000313" key="1">
    <source>
        <dbReference type="EMBL" id="VEL13520.1"/>
    </source>
</evidence>
<organism evidence="1 2">
    <name type="scientific">Protopolystoma xenopodis</name>
    <dbReference type="NCBI Taxonomy" id="117903"/>
    <lineage>
        <taxon>Eukaryota</taxon>
        <taxon>Metazoa</taxon>
        <taxon>Spiralia</taxon>
        <taxon>Lophotrochozoa</taxon>
        <taxon>Platyhelminthes</taxon>
        <taxon>Monogenea</taxon>
        <taxon>Polyopisthocotylea</taxon>
        <taxon>Polystomatidea</taxon>
        <taxon>Polystomatidae</taxon>
        <taxon>Protopolystoma</taxon>
    </lineage>
</organism>
<dbReference type="Proteomes" id="UP000784294">
    <property type="component" value="Unassembled WGS sequence"/>
</dbReference>
<accession>A0A448WJU6</accession>
<comment type="caution">
    <text evidence="1">The sequence shown here is derived from an EMBL/GenBank/DDBJ whole genome shotgun (WGS) entry which is preliminary data.</text>
</comment>
<evidence type="ECO:0000313" key="2">
    <source>
        <dbReference type="Proteomes" id="UP000784294"/>
    </source>
</evidence>
<name>A0A448WJU6_9PLAT</name>